<dbReference type="AlphaFoldDB" id="A0A0V0J4G3"/>
<feature type="signal peptide" evidence="1">
    <location>
        <begin position="1"/>
        <end position="22"/>
    </location>
</feature>
<name>A0A0V0J4G3_SCHSO</name>
<protein>
    <recommendedName>
        <fullName evidence="3">Peptidase S1 domain-containing protein</fullName>
    </recommendedName>
</protein>
<dbReference type="EMBL" id="GEEE01003036">
    <property type="protein sequence ID" value="JAP60189.1"/>
    <property type="molecule type" value="Transcribed_RNA"/>
</dbReference>
<proteinExistence type="predicted"/>
<evidence type="ECO:0008006" key="3">
    <source>
        <dbReference type="Google" id="ProtNLM"/>
    </source>
</evidence>
<accession>A0A0V0J4G3</accession>
<keyword evidence="1" id="KW-0732">Signal</keyword>
<dbReference type="InterPro" id="IPR009003">
    <property type="entry name" value="Peptidase_S1_PA"/>
</dbReference>
<sequence>MMMDIFKLTAVYCILLNAISHAVEIEPGFPTDCGVPDVQREIKKEADKMKVLATAHSWPWHSPCIGDSGGGLFCPSTDDKRWFWYGAICSARIDCLANWVVVNNFTSVHSWIRDSAFFLGL</sequence>
<dbReference type="InterPro" id="IPR043504">
    <property type="entry name" value="Peptidase_S1_PA_chymotrypsin"/>
</dbReference>
<feature type="chain" id="PRO_5006866690" description="Peptidase S1 domain-containing protein" evidence="1">
    <location>
        <begin position="23"/>
        <end position="121"/>
    </location>
</feature>
<dbReference type="Gene3D" id="2.40.10.10">
    <property type="entry name" value="Trypsin-like serine proteases"/>
    <property type="match status" value="1"/>
</dbReference>
<evidence type="ECO:0000256" key="1">
    <source>
        <dbReference type="SAM" id="SignalP"/>
    </source>
</evidence>
<dbReference type="SUPFAM" id="SSF50494">
    <property type="entry name" value="Trypsin-like serine proteases"/>
    <property type="match status" value="1"/>
</dbReference>
<organism evidence="2">
    <name type="scientific">Schistocephalus solidus</name>
    <name type="common">Tapeworm</name>
    <dbReference type="NCBI Taxonomy" id="70667"/>
    <lineage>
        <taxon>Eukaryota</taxon>
        <taxon>Metazoa</taxon>
        <taxon>Spiralia</taxon>
        <taxon>Lophotrochozoa</taxon>
        <taxon>Platyhelminthes</taxon>
        <taxon>Cestoda</taxon>
        <taxon>Eucestoda</taxon>
        <taxon>Diphyllobothriidea</taxon>
        <taxon>Diphyllobothriidae</taxon>
        <taxon>Schistocephalus</taxon>
    </lineage>
</organism>
<reference evidence="2" key="1">
    <citation type="submission" date="2016-01" db="EMBL/GenBank/DDBJ databases">
        <title>Reference transcriptome for the parasite Schistocephalus solidus: insights into the molecular evolution of parasitism.</title>
        <authorList>
            <person name="Hebert F.O."/>
            <person name="Grambauer S."/>
            <person name="Barber I."/>
            <person name="Landry C.R."/>
            <person name="Aubin-Horth N."/>
        </authorList>
    </citation>
    <scope>NUCLEOTIDE SEQUENCE</scope>
</reference>
<gene>
    <name evidence="2" type="ORF">TR102395</name>
</gene>
<evidence type="ECO:0000313" key="2">
    <source>
        <dbReference type="EMBL" id="JAP60189.1"/>
    </source>
</evidence>